<feature type="transmembrane region" description="Helical" evidence="3">
    <location>
        <begin position="73"/>
        <end position="95"/>
    </location>
</feature>
<feature type="transmembrane region" description="Helical" evidence="3">
    <location>
        <begin position="102"/>
        <end position="121"/>
    </location>
</feature>
<evidence type="ECO:0000256" key="3">
    <source>
        <dbReference type="SAM" id="Phobius"/>
    </source>
</evidence>
<feature type="transmembrane region" description="Helical" evidence="3">
    <location>
        <begin position="323"/>
        <end position="349"/>
    </location>
</feature>
<evidence type="ECO:0000313" key="4">
    <source>
        <dbReference type="EMBL" id="KAJ7334804.1"/>
    </source>
</evidence>
<feature type="transmembrane region" description="Helical" evidence="3">
    <location>
        <begin position="387"/>
        <end position="412"/>
    </location>
</feature>
<dbReference type="Pfam" id="PF07690">
    <property type="entry name" value="MFS_1"/>
    <property type="match status" value="1"/>
</dbReference>
<comment type="caution">
    <text evidence="4">The sequence shown here is derived from an EMBL/GenBank/DDBJ whole genome shotgun (WGS) entry which is preliminary data.</text>
</comment>
<evidence type="ECO:0000256" key="2">
    <source>
        <dbReference type="ARBA" id="ARBA00006727"/>
    </source>
</evidence>
<sequence>MSADTLAEQPVDVDLDEKSLQEFDFPDGGVRAWGTVFGAFMVNFSCYGAISSFGVFEEYYSANQLKDQPLSTISWIGSLQLSLILLMGCVSGPLFDAGYLKSLIASAGALYVFCLFMTSISTELYQFVLSQGIGVGIAMGVIFSPCMSTIGHHFKKYRIIAFGIFATGGSVGGTVIPIAMRRLFEEVGFKWAVRILAFLVLFCTICGFVCCTTRLPPRTGMRIVDFSVFQDRAYSLLVIGIAVVSLGIYAPVSYGVTYAIAHGVSEDLAFYSLSILNALSLVGRIIPNLIAQRTGPINVLITACALSGVLDFVWITAQSTAGILAFNGVFGFVSGAYVSIVPASVASLGTNPQDIGLRLGMSFFCAAFFWLASAPIQGALIKLHGTYWPAAVFSGSMVLTGVAMMLVARTLVTRRTGRQRV</sequence>
<dbReference type="InterPro" id="IPR036259">
    <property type="entry name" value="MFS_trans_sf"/>
</dbReference>
<dbReference type="Gene3D" id="1.20.1250.20">
    <property type="entry name" value="MFS general substrate transporter like domains"/>
    <property type="match status" value="2"/>
</dbReference>
<feature type="transmembrane region" description="Helical" evidence="3">
    <location>
        <begin position="298"/>
        <end position="317"/>
    </location>
</feature>
<dbReference type="GO" id="GO:0022857">
    <property type="term" value="F:transmembrane transporter activity"/>
    <property type="evidence" value="ECO:0007669"/>
    <property type="project" value="InterPro"/>
</dbReference>
<evidence type="ECO:0000256" key="1">
    <source>
        <dbReference type="ARBA" id="ARBA00004141"/>
    </source>
</evidence>
<organism evidence="4 5">
    <name type="scientific">Mycena albidolilacea</name>
    <dbReference type="NCBI Taxonomy" id="1033008"/>
    <lineage>
        <taxon>Eukaryota</taxon>
        <taxon>Fungi</taxon>
        <taxon>Dikarya</taxon>
        <taxon>Basidiomycota</taxon>
        <taxon>Agaricomycotina</taxon>
        <taxon>Agaricomycetes</taxon>
        <taxon>Agaricomycetidae</taxon>
        <taxon>Agaricales</taxon>
        <taxon>Marasmiineae</taxon>
        <taxon>Mycenaceae</taxon>
        <taxon>Mycena</taxon>
    </lineage>
</organism>
<name>A0AAD7EKS5_9AGAR</name>
<accession>A0AAD7EKS5</accession>
<feature type="transmembrane region" description="Helical" evidence="3">
    <location>
        <begin position="361"/>
        <end position="381"/>
    </location>
</feature>
<protein>
    <submittedName>
        <fullName evidence="4">Monocarboxylate permease-like protein</fullName>
    </submittedName>
</protein>
<dbReference type="InterPro" id="IPR011701">
    <property type="entry name" value="MFS"/>
</dbReference>
<keyword evidence="3" id="KW-0812">Transmembrane</keyword>
<dbReference type="EMBL" id="JARIHO010000032">
    <property type="protein sequence ID" value="KAJ7334804.1"/>
    <property type="molecule type" value="Genomic_DNA"/>
</dbReference>
<dbReference type="InterPro" id="IPR050327">
    <property type="entry name" value="Proton-linked_MCT"/>
</dbReference>
<comment type="subcellular location">
    <subcellularLocation>
        <location evidence="1">Membrane</location>
        <topology evidence="1">Multi-pass membrane protein</topology>
    </subcellularLocation>
</comment>
<evidence type="ECO:0000313" key="5">
    <source>
        <dbReference type="Proteomes" id="UP001218218"/>
    </source>
</evidence>
<feature type="transmembrane region" description="Helical" evidence="3">
    <location>
        <begin position="191"/>
        <end position="212"/>
    </location>
</feature>
<feature type="transmembrane region" description="Helical" evidence="3">
    <location>
        <begin position="32"/>
        <end position="53"/>
    </location>
</feature>
<dbReference type="PANTHER" id="PTHR11360">
    <property type="entry name" value="MONOCARBOXYLATE TRANSPORTER"/>
    <property type="match status" value="1"/>
</dbReference>
<feature type="transmembrane region" description="Helical" evidence="3">
    <location>
        <begin position="159"/>
        <end position="179"/>
    </location>
</feature>
<dbReference type="SUPFAM" id="SSF103473">
    <property type="entry name" value="MFS general substrate transporter"/>
    <property type="match status" value="1"/>
</dbReference>
<keyword evidence="5" id="KW-1185">Reference proteome</keyword>
<feature type="transmembrane region" description="Helical" evidence="3">
    <location>
        <begin position="268"/>
        <end position="286"/>
    </location>
</feature>
<proteinExistence type="inferred from homology"/>
<comment type="similarity">
    <text evidence="2">Belongs to the major facilitator superfamily. Monocarboxylate porter (TC 2.A.1.13) family.</text>
</comment>
<dbReference type="Proteomes" id="UP001218218">
    <property type="component" value="Unassembled WGS sequence"/>
</dbReference>
<feature type="transmembrane region" description="Helical" evidence="3">
    <location>
        <begin position="233"/>
        <end position="256"/>
    </location>
</feature>
<reference evidence="4" key="1">
    <citation type="submission" date="2023-03" db="EMBL/GenBank/DDBJ databases">
        <title>Massive genome expansion in bonnet fungi (Mycena s.s.) driven by repeated elements and novel gene families across ecological guilds.</title>
        <authorList>
            <consortium name="Lawrence Berkeley National Laboratory"/>
            <person name="Harder C.B."/>
            <person name="Miyauchi S."/>
            <person name="Viragh M."/>
            <person name="Kuo A."/>
            <person name="Thoen E."/>
            <person name="Andreopoulos B."/>
            <person name="Lu D."/>
            <person name="Skrede I."/>
            <person name="Drula E."/>
            <person name="Henrissat B."/>
            <person name="Morin E."/>
            <person name="Kohler A."/>
            <person name="Barry K."/>
            <person name="LaButti K."/>
            <person name="Morin E."/>
            <person name="Salamov A."/>
            <person name="Lipzen A."/>
            <person name="Mereny Z."/>
            <person name="Hegedus B."/>
            <person name="Baldrian P."/>
            <person name="Stursova M."/>
            <person name="Weitz H."/>
            <person name="Taylor A."/>
            <person name="Grigoriev I.V."/>
            <person name="Nagy L.G."/>
            <person name="Martin F."/>
            <person name="Kauserud H."/>
        </authorList>
    </citation>
    <scope>NUCLEOTIDE SEQUENCE</scope>
    <source>
        <strain evidence="4">CBHHK002</strain>
    </source>
</reference>
<keyword evidence="3" id="KW-0472">Membrane</keyword>
<dbReference type="AlphaFoldDB" id="A0AAD7EKS5"/>
<gene>
    <name evidence="4" type="ORF">DFH08DRAFT_879446</name>
</gene>
<dbReference type="PANTHER" id="PTHR11360:SF319">
    <property type="entry name" value="MAJOR FACILITATOR SUPERFAMILY (MFS) PROFILE DOMAIN-CONTAINING PROTEIN"/>
    <property type="match status" value="1"/>
</dbReference>
<dbReference type="GO" id="GO:0016020">
    <property type="term" value="C:membrane"/>
    <property type="evidence" value="ECO:0007669"/>
    <property type="project" value="UniProtKB-SubCell"/>
</dbReference>
<keyword evidence="3" id="KW-1133">Transmembrane helix</keyword>
<feature type="transmembrane region" description="Helical" evidence="3">
    <location>
        <begin position="127"/>
        <end position="147"/>
    </location>
</feature>